<dbReference type="AlphaFoldDB" id="A0A8J3JV86"/>
<keyword evidence="3" id="KW-1185">Reference proteome</keyword>
<accession>A0A8J3JV86</accession>
<comment type="caution">
    <text evidence="2">The sequence shown here is derived from an EMBL/GenBank/DDBJ whole genome shotgun (WGS) entry which is preliminary data.</text>
</comment>
<name>A0A8J3JV86_9ACTN</name>
<evidence type="ECO:0000313" key="2">
    <source>
        <dbReference type="EMBL" id="GIF83739.1"/>
    </source>
</evidence>
<sequence length="458" mass="48257">MSERDLIEGLARLAGPVVPGEDPYGRLMRRHRRSRRAAVAGWSTGAVVAVVAALLGPIGIQAAAPPVLGGPSGSAPVEDHGEPLTPWLRRLIDSPVRGGLAADSAFVNELTGLLQQHDVGAVRGGQVKILFAGDVEETRLVLAVRTDGGRQQGIVATAPRGASPQLLNSGDDQRYEPDEPTVHRFALRPLAAYRVGRTTLALAPAGCVIAVADVRADPLTWADAPDGDFALIGKPWAWQRVTCDGTVHFRGQAVAPGTGYRVRDVSAAEIEAGVAGARGEFDAGVAAQHLRTSMEFDTVGPPRLLFMGRPPGTELLTYSVVGSPLDGGWWRLSSWTVPDSGGMSMVTSADVTDPDLVVGVMLDFPNDPSVAQAPRPDAQQRFSMLLLAPRSATTVQVRDRAGKLLDTVTLVGGVGTTLQRNDGTYTLRALNAAGAVVGEGTYPLPSEHLPLPDIDDWS</sequence>
<reference evidence="2 3" key="1">
    <citation type="submission" date="2021-01" db="EMBL/GenBank/DDBJ databases">
        <title>Whole genome shotgun sequence of Catellatospora bangladeshensis NBRC 107357.</title>
        <authorList>
            <person name="Komaki H."/>
            <person name="Tamura T."/>
        </authorList>
    </citation>
    <scope>NUCLEOTIDE SEQUENCE [LARGE SCALE GENOMIC DNA]</scope>
    <source>
        <strain evidence="2 3">NBRC 107357</strain>
    </source>
</reference>
<evidence type="ECO:0000313" key="3">
    <source>
        <dbReference type="Proteomes" id="UP000601223"/>
    </source>
</evidence>
<feature type="transmembrane region" description="Helical" evidence="1">
    <location>
        <begin position="37"/>
        <end position="60"/>
    </location>
</feature>
<dbReference type="EMBL" id="BONF01000031">
    <property type="protein sequence ID" value="GIF83739.1"/>
    <property type="molecule type" value="Genomic_DNA"/>
</dbReference>
<keyword evidence="1" id="KW-0472">Membrane</keyword>
<proteinExistence type="predicted"/>
<dbReference type="Proteomes" id="UP000601223">
    <property type="component" value="Unassembled WGS sequence"/>
</dbReference>
<keyword evidence="1" id="KW-1133">Transmembrane helix</keyword>
<organism evidence="2 3">
    <name type="scientific">Catellatospora bangladeshensis</name>
    <dbReference type="NCBI Taxonomy" id="310355"/>
    <lineage>
        <taxon>Bacteria</taxon>
        <taxon>Bacillati</taxon>
        <taxon>Actinomycetota</taxon>
        <taxon>Actinomycetes</taxon>
        <taxon>Micromonosporales</taxon>
        <taxon>Micromonosporaceae</taxon>
        <taxon>Catellatospora</taxon>
    </lineage>
</organism>
<keyword evidence="1" id="KW-0812">Transmembrane</keyword>
<protein>
    <submittedName>
        <fullName evidence="2">Uncharacterized protein</fullName>
    </submittedName>
</protein>
<evidence type="ECO:0000256" key="1">
    <source>
        <dbReference type="SAM" id="Phobius"/>
    </source>
</evidence>
<gene>
    <name evidence="2" type="ORF">Cba03nite_50880</name>
</gene>
<dbReference type="RefSeq" id="WP_203750986.1">
    <property type="nucleotide sequence ID" value="NZ_BONF01000031.1"/>
</dbReference>